<proteinExistence type="predicted"/>
<sequence length="89" mass="10055">MESGNSAYWLQSFCTVRAHTGTAGNEHADELARNAALKRKTAADYDRFLLSYTKKAIRAASLDEWQQRYAEGNTGEITKCFFPRVVDAY</sequence>
<dbReference type="GO" id="GO:0003676">
    <property type="term" value="F:nucleic acid binding"/>
    <property type="evidence" value="ECO:0007669"/>
    <property type="project" value="InterPro"/>
</dbReference>
<evidence type="ECO:0000313" key="1">
    <source>
        <dbReference type="EMBL" id="GBP75645.1"/>
    </source>
</evidence>
<dbReference type="OrthoDB" id="411823at2759"/>
<dbReference type="AlphaFoldDB" id="A0A4C1YMS4"/>
<name>A0A4C1YMS4_EUMVA</name>
<gene>
    <name evidence="1" type="ORF">EVAR_28857_1</name>
</gene>
<protein>
    <submittedName>
        <fullName evidence="1">Uncharacterized protein</fullName>
    </submittedName>
</protein>
<evidence type="ECO:0000313" key="2">
    <source>
        <dbReference type="Proteomes" id="UP000299102"/>
    </source>
</evidence>
<dbReference type="Proteomes" id="UP000299102">
    <property type="component" value="Unassembled WGS sequence"/>
</dbReference>
<reference evidence="1 2" key="1">
    <citation type="journal article" date="2019" name="Commun. Biol.">
        <title>The bagworm genome reveals a unique fibroin gene that provides high tensile strength.</title>
        <authorList>
            <person name="Kono N."/>
            <person name="Nakamura H."/>
            <person name="Ohtoshi R."/>
            <person name="Tomita M."/>
            <person name="Numata K."/>
            <person name="Arakawa K."/>
        </authorList>
    </citation>
    <scope>NUCLEOTIDE SEQUENCE [LARGE SCALE GENOMIC DNA]</scope>
</reference>
<dbReference type="Gene3D" id="3.30.420.10">
    <property type="entry name" value="Ribonuclease H-like superfamily/Ribonuclease H"/>
    <property type="match status" value="1"/>
</dbReference>
<dbReference type="InterPro" id="IPR036397">
    <property type="entry name" value="RNaseH_sf"/>
</dbReference>
<accession>A0A4C1YMS4</accession>
<dbReference type="EMBL" id="BGZK01001256">
    <property type="protein sequence ID" value="GBP75645.1"/>
    <property type="molecule type" value="Genomic_DNA"/>
</dbReference>
<keyword evidence="2" id="KW-1185">Reference proteome</keyword>
<comment type="caution">
    <text evidence="1">The sequence shown here is derived from an EMBL/GenBank/DDBJ whole genome shotgun (WGS) entry which is preliminary data.</text>
</comment>
<organism evidence="1 2">
    <name type="scientific">Eumeta variegata</name>
    <name type="common">Bagworm moth</name>
    <name type="synonym">Eumeta japonica</name>
    <dbReference type="NCBI Taxonomy" id="151549"/>
    <lineage>
        <taxon>Eukaryota</taxon>
        <taxon>Metazoa</taxon>
        <taxon>Ecdysozoa</taxon>
        <taxon>Arthropoda</taxon>
        <taxon>Hexapoda</taxon>
        <taxon>Insecta</taxon>
        <taxon>Pterygota</taxon>
        <taxon>Neoptera</taxon>
        <taxon>Endopterygota</taxon>
        <taxon>Lepidoptera</taxon>
        <taxon>Glossata</taxon>
        <taxon>Ditrysia</taxon>
        <taxon>Tineoidea</taxon>
        <taxon>Psychidae</taxon>
        <taxon>Oiketicinae</taxon>
        <taxon>Eumeta</taxon>
    </lineage>
</organism>